<dbReference type="InterPro" id="IPR008921">
    <property type="entry name" value="DNA_pol3_clamp-load_cplx_C"/>
</dbReference>
<protein>
    <submittedName>
        <fullName evidence="4">Replication factor C subunit 3</fullName>
    </submittedName>
</protein>
<dbReference type="SUPFAM" id="SSF48019">
    <property type="entry name" value="post-AAA+ oligomerization domain-like"/>
    <property type="match status" value="1"/>
</dbReference>
<dbReference type="FunFam" id="1.20.272.10:FF:000002">
    <property type="entry name" value="Replication factor C subunit 3"/>
    <property type="match status" value="1"/>
</dbReference>
<dbReference type="Gene3D" id="1.10.8.60">
    <property type="match status" value="1"/>
</dbReference>
<proteinExistence type="inferred from homology"/>
<dbReference type="PANTHER" id="PTHR11669">
    <property type="entry name" value="REPLICATION FACTOR C / DNA POLYMERASE III GAMMA-TAU SUBUNIT"/>
    <property type="match status" value="1"/>
</dbReference>
<keyword evidence="2" id="KW-0235">DNA replication</keyword>
<reference evidence="4 5" key="1">
    <citation type="submission" date="2017-01" db="EMBL/GenBank/DDBJ databases">
        <authorList>
            <person name="Mah S.A."/>
            <person name="Swanson W.J."/>
            <person name="Moy G.W."/>
            <person name="Vacquier V.D."/>
        </authorList>
    </citation>
    <scope>NUCLEOTIDE SEQUENCE [LARGE SCALE GENOMIC DNA]</scope>
    <source>
        <strain evidence="4 5">GSMNP</strain>
    </source>
</reference>
<evidence type="ECO:0000259" key="3">
    <source>
        <dbReference type="Pfam" id="PF00004"/>
    </source>
</evidence>
<dbReference type="CDD" id="cd00009">
    <property type="entry name" value="AAA"/>
    <property type="match status" value="1"/>
</dbReference>
<dbReference type="Pfam" id="PF21960">
    <property type="entry name" value="RCF1-5-like_lid"/>
    <property type="match status" value="1"/>
</dbReference>
<evidence type="ECO:0000256" key="1">
    <source>
        <dbReference type="ARBA" id="ARBA00005378"/>
    </source>
</evidence>
<comment type="caution">
    <text evidence="4">The sequence shown here is derived from an EMBL/GenBank/DDBJ whole genome shotgun (WGS) entry which is preliminary data.</text>
</comment>
<dbReference type="PANTHER" id="PTHR11669:SF1">
    <property type="entry name" value="REPLICATION FACTOR C SUBUNIT 3"/>
    <property type="match status" value="1"/>
</dbReference>
<sequence>MALWVDKNRPTTLDKLSYHHELTSHLKKMAETLDIPHLLFYGPEGAGKKTRIMTLLRQIFGPGAEKIRMDTRTFQTTSSRSVEVNILSSNYHIEINPSDAVVVIHDADTLSKNAQHALRRTMEKYMVNLRIIMCCSSTGNIIPPLQSRCLMIRVPAPSSEDVSKVLLSIASIENFQLSEKLATRISHVSNQNLRKAVLLLEASYVSNYPFTDDMELPLPDWEVAIVKLAKKLLSSQSPMVVMEARTSLYELLTHCIPPSVILKQLALYLVDHVDETMKPEIISIASQYEERLNLGQKAIFHLEAFVARFQSVYKRFLSDLDFNF</sequence>
<dbReference type="GO" id="GO:0005524">
    <property type="term" value="F:ATP binding"/>
    <property type="evidence" value="ECO:0007669"/>
    <property type="project" value="InterPro"/>
</dbReference>
<dbReference type="OrthoDB" id="761538at2759"/>
<feature type="domain" description="ATPase AAA-type core" evidence="3">
    <location>
        <begin position="38"/>
        <end position="150"/>
    </location>
</feature>
<dbReference type="GO" id="GO:0016887">
    <property type="term" value="F:ATP hydrolysis activity"/>
    <property type="evidence" value="ECO:0007669"/>
    <property type="project" value="InterPro"/>
</dbReference>
<dbReference type="GO" id="GO:0003677">
    <property type="term" value="F:DNA binding"/>
    <property type="evidence" value="ECO:0007669"/>
    <property type="project" value="InterPro"/>
</dbReference>
<dbReference type="SUPFAM" id="SSF52540">
    <property type="entry name" value="P-loop containing nucleoside triphosphate hydrolases"/>
    <property type="match status" value="1"/>
</dbReference>
<dbReference type="Pfam" id="PF22534">
    <property type="entry name" value="RFC_C"/>
    <property type="match status" value="1"/>
</dbReference>
<evidence type="ECO:0000313" key="4">
    <source>
        <dbReference type="EMBL" id="OMJ26492.1"/>
    </source>
</evidence>
<dbReference type="InterPro" id="IPR050238">
    <property type="entry name" value="DNA_Rep/Repair_Clamp_Loader"/>
</dbReference>
<dbReference type="Proteomes" id="UP000187283">
    <property type="component" value="Unassembled WGS sequence"/>
</dbReference>
<dbReference type="GO" id="GO:0003689">
    <property type="term" value="F:DNA clamp loader activity"/>
    <property type="evidence" value="ECO:0007669"/>
    <property type="project" value="TreeGrafter"/>
</dbReference>
<dbReference type="InterPro" id="IPR003959">
    <property type="entry name" value="ATPase_AAA_core"/>
</dbReference>
<dbReference type="AlphaFoldDB" id="A0A1R1YHU6"/>
<dbReference type="GO" id="GO:0006281">
    <property type="term" value="P:DNA repair"/>
    <property type="evidence" value="ECO:0007669"/>
    <property type="project" value="TreeGrafter"/>
</dbReference>
<comment type="similarity">
    <text evidence="1">Belongs to the activator 1 small subunits family.</text>
</comment>
<dbReference type="Gene3D" id="1.20.272.10">
    <property type="match status" value="1"/>
</dbReference>
<evidence type="ECO:0000256" key="2">
    <source>
        <dbReference type="ARBA" id="ARBA00022705"/>
    </source>
</evidence>
<dbReference type="GO" id="GO:0031391">
    <property type="term" value="C:Elg1 RFC-like complex"/>
    <property type="evidence" value="ECO:0007669"/>
    <property type="project" value="UniProtKB-ARBA"/>
</dbReference>
<evidence type="ECO:0000313" key="5">
    <source>
        <dbReference type="Proteomes" id="UP000187283"/>
    </source>
</evidence>
<dbReference type="GO" id="GO:0005663">
    <property type="term" value="C:DNA replication factor C complex"/>
    <property type="evidence" value="ECO:0007669"/>
    <property type="project" value="TreeGrafter"/>
</dbReference>
<dbReference type="STRING" id="133412.A0A1R1YHU6"/>
<dbReference type="GO" id="GO:0005634">
    <property type="term" value="C:nucleus"/>
    <property type="evidence" value="ECO:0007669"/>
    <property type="project" value="TreeGrafter"/>
</dbReference>
<dbReference type="EMBL" id="LSSN01000015">
    <property type="protein sequence ID" value="OMJ26492.1"/>
    <property type="molecule type" value="Genomic_DNA"/>
</dbReference>
<keyword evidence="5" id="KW-1185">Reference proteome</keyword>
<dbReference type="FunFam" id="1.10.8.60:FF:000030">
    <property type="entry name" value="replication factor C subunit 3"/>
    <property type="match status" value="1"/>
</dbReference>
<accession>A0A1R1YHU6</accession>
<dbReference type="InterPro" id="IPR027417">
    <property type="entry name" value="P-loop_NTPase"/>
</dbReference>
<name>A0A1R1YHU6_9FUNG</name>
<organism evidence="4 5">
    <name type="scientific">Smittium culicis</name>
    <dbReference type="NCBI Taxonomy" id="133412"/>
    <lineage>
        <taxon>Eukaryota</taxon>
        <taxon>Fungi</taxon>
        <taxon>Fungi incertae sedis</taxon>
        <taxon>Zoopagomycota</taxon>
        <taxon>Kickxellomycotina</taxon>
        <taxon>Harpellomycetes</taxon>
        <taxon>Harpellales</taxon>
        <taxon>Legeriomycetaceae</taxon>
        <taxon>Smittium</taxon>
    </lineage>
</organism>
<gene>
    <name evidence="4" type="ORF">AYI70_g126</name>
</gene>
<dbReference type="Pfam" id="PF00004">
    <property type="entry name" value="AAA"/>
    <property type="match status" value="1"/>
</dbReference>
<dbReference type="GO" id="GO:0006271">
    <property type="term" value="P:DNA strand elongation involved in DNA replication"/>
    <property type="evidence" value="ECO:0007669"/>
    <property type="project" value="UniProtKB-ARBA"/>
</dbReference>
<dbReference type="Gene3D" id="3.40.50.300">
    <property type="entry name" value="P-loop containing nucleotide triphosphate hydrolases"/>
    <property type="match status" value="2"/>
</dbReference>